<dbReference type="Proteomes" id="UP000805193">
    <property type="component" value="Unassembled WGS sequence"/>
</dbReference>
<sequence length="378" mass="40688">MAASRPGASLSYSGCNFLRQRLVLSTLSSKPVEIKNIRHKEDEPGLKEFEVDLLKLLEKVTNGTVVEISETGTSLVYRPGLLTGGRIEHDCCTQRSIGYYLEALVCLAPFCKKPMDAQLTGVTHHHLDPSVDAIKQATLPVLAKFLRSEGLELHVKARAVAPNGGGRVRFRAPLCRSLRPAKLLNPGKVKRIRGWAFAVRVSPLVASRLVQAAKGVLLKCLPDVYIYTDHAGGGGQNPRSPGFGICLVAETTEGAFFCAEALSRPDGEQGAAPSVPEDVGEEAAYALLREVYRGGCVDSTNQGLAALCMCLCPPDVSKCLVGPLTPYTIQLLRHLHHFLGATFRVDEERRQGDSAEGCSKVRLTCVGVGFANLAKSVS</sequence>
<proteinExistence type="predicted"/>
<comment type="caution">
    <text evidence="1">The sequence shown here is derived from an EMBL/GenBank/DDBJ whole genome shotgun (WGS) entry which is preliminary data.</text>
</comment>
<reference evidence="1 2" key="1">
    <citation type="journal article" date="2020" name="Cell">
        <title>Large-Scale Comparative Analyses of Tick Genomes Elucidate Their Genetic Diversity and Vector Capacities.</title>
        <authorList>
            <consortium name="Tick Genome and Microbiome Consortium (TIGMIC)"/>
            <person name="Jia N."/>
            <person name="Wang J."/>
            <person name="Shi W."/>
            <person name="Du L."/>
            <person name="Sun Y."/>
            <person name="Zhan W."/>
            <person name="Jiang J.F."/>
            <person name="Wang Q."/>
            <person name="Zhang B."/>
            <person name="Ji P."/>
            <person name="Bell-Sakyi L."/>
            <person name="Cui X.M."/>
            <person name="Yuan T.T."/>
            <person name="Jiang B.G."/>
            <person name="Yang W.F."/>
            <person name="Lam T.T."/>
            <person name="Chang Q.C."/>
            <person name="Ding S.J."/>
            <person name="Wang X.J."/>
            <person name="Zhu J.G."/>
            <person name="Ruan X.D."/>
            <person name="Zhao L."/>
            <person name="Wei J.T."/>
            <person name="Ye R.Z."/>
            <person name="Que T.C."/>
            <person name="Du C.H."/>
            <person name="Zhou Y.H."/>
            <person name="Cheng J.X."/>
            <person name="Dai P.F."/>
            <person name="Guo W.B."/>
            <person name="Han X.H."/>
            <person name="Huang E.J."/>
            <person name="Li L.F."/>
            <person name="Wei W."/>
            <person name="Gao Y.C."/>
            <person name="Liu J.Z."/>
            <person name="Shao H.Z."/>
            <person name="Wang X."/>
            <person name="Wang C.C."/>
            <person name="Yang T.C."/>
            <person name="Huo Q.B."/>
            <person name="Li W."/>
            <person name="Chen H.Y."/>
            <person name="Chen S.E."/>
            <person name="Zhou L.G."/>
            <person name="Ni X.B."/>
            <person name="Tian J.H."/>
            <person name="Sheng Y."/>
            <person name="Liu T."/>
            <person name="Pan Y.S."/>
            <person name="Xia L.Y."/>
            <person name="Li J."/>
            <person name="Zhao F."/>
            <person name="Cao W.C."/>
        </authorList>
    </citation>
    <scope>NUCLEOTIDE SEQUENCE [LARGE SCALE GENOMIC DNA]</scope>
    <source>
        <strain evidence="1">Iper-2018</strain>
    </source>
</reference>
<evidence type="ECO:0000313" key="1">
    <source>
        <dbReference type="EMBL" id="KAG0424309.1"/>
    </source>
</evidence>
<evidence type="ECO:0000313" key="2">
    <source>
        <dbReference type="Proteomes" id="UP000805193"/>
    </source>
</evidence>
<protein>
    <submittedName>
        <fullName evidence="1">Uncharacterized protein</fullName>
    </submittedName>
</protein>
<accession>A0AC60PUV5</accession>
<keyword evidence="2" id="KW-1185">Reference proteome</keyword>
<gene>
    <name evidence="1" type="ORF">HPB47_028467</name>
</gene>
<name>A0AC60PUV5_IXOPE</name>
<dbReference type="EMBL" id="JABSTQ010009988">
    <property type="protein sequence ID" value="KAG0424309.1"/>
    <property type="molecule type" value="Genomic_DNA"/>
</dbReference>
<organism evidence="1 2">
    <name type="scientific">Ixodes persulcatus</name>
    <name type="common">Taiga tick</name>
    <dbReference type="NCBI Taxonomy" id="34615"/>
    <lineage>
        <taxon>Eukaryota</taxon>
        <taxon>Metazoa</taxon>
        <taxon>Ecdysozoa</taxon>
        <taxon>Arthropoda</taxon>
        <taxon>Chelicerata</taxon>
        <taxon>Arachnida</taxon>
        <taxon>Acari</taxon>
        <taxon>Parasitiformes</taxon>
        <taxon>Ixodida</taxon>
        <taxon>Ixodoidea</taxon>
        <taxon>Ixodidae</taxon>
        <taxon>Ixodinae</taxon>
        <taxon>Ixodes</taxon>
    </lineage>
</organism>